<feature type="transmembrane region" description="Helical" evidence="8">
    <location>
        <begin position="385"/>
        <end position="404"/>
    </location>
</feature>
<feature type="transmembrane region" description="Helical" evidence="8">
    <location>
        <begin position="579"/>
        <end position="600"/>
    </location>
</feature>
<dbReference type="GO" id="GO:0015125">
    <property type="term" value="F:bile acid transmembrane transporter activity"/>
    <property type="evidence" value="ECO:0007669"/>
    <property type="project" value="TreeGrafter"/>
</dbReference>
<feature type="transmembrane region" description="Helical" evidence="8">
    <location>
        <begin position="543"/>
        <end position="567"/>
    </location>
</feature>
<dbReference type="PROSITE" id="PS51465">
    <property type="entry name" value="KAZAL_2"/>
    <property type="match status" value="1"/>
</dbReference>
<keyword evidence="5 8" id="KW-1133">Transmembrane helix</keyword>
<comment type="subcellular location">
    <subcellularLocation>
        <location evidence="1 8">Cell membrane</location>
        <topology evidence="1 8">Multi-pass membrane protein</topology>
    </subcellularLocation>
</comment>
<keyword evidence="7" id="KW-1015">Disulfide bond</keyword>
<keyword evidence="3" id="KW-1003">Cell membrane</keyword>
<feature type="domain" description="Kazal-like" evidence="10">
    <location>
        <begin position="462"/>
        <end position="517"/>
    </location>
</feature>
<evidence type="ECO:0000256" key="2">
    <source>
        <dbReference type="ARBA" id="ARBA00009657"/>
    </source>
</evidence>
<reference evidence="11" key="3">
    <citation type="submission" date="2025-09" db="UniProtKB">
        <authorList>
            <consortium name="Ensembl"/>
        </authorList>
    </citation>
    <scope>IDENTIFICATION</scope>
</reference>
<evidence type="ECO:0000256" key="4">
    <source>
        <dbReference type="ARBA" id="ARBA00022692"/>
    </source>
</evidence>
<feature type="transmembrane region" description="Helical" evidence="8">
    <location>
        <begin position="37"/>
        <end position="55"/>
    </location>
</feature>
<dbReference type="Ensembl" id="ENSVURT00010025028.1">
    <property type="protein sequence ID" value="ENSVURP00010021983.1"/>
    <property type="gene ID" value="ENSVURG00010016769.1"/>
</dbReference>
<evidence type="ECO:0000313" key="11">
    <source>
        <dbReference type="Ensembl" id="ENSVURP00010021983.1"/>
    </source>
</evidence>
<sequence>MAAKADLSDSRKDSNQCSTDVQSSVKKKTKCSNGLKMFMIALSFSWICKALAAVVMKASITQIERRFGMTSSEAGLIDGSFEIGNLLVITLVSHFGAKSHIPRIIGTGCLIMGIGSILTASPHFFMEHYKYDSTLNGKPLENSTAIYTPCSTDLNSTSNNKSSVLLESGCKNESALPMWIYVLMGNMLRGIGESPITPLGITYIDNFANEGHSAFYIGILHSLAVIGLATGFLLASLCIKLYVDIGYVDLSTITIKPIDSRWVGAWWLGFLIVGILSIAAGIPFFFIPKSLEKPTNKRKISASLDISSTKENRSRRTNCKNPVQTKESKNLTGFFLSLKCILSNWMYLIYLISSLFTFSSFIGYITYLSKYLEQHFDQSMSKLNLLLGIIAMPTVSISVFLGGFISRKLKLKTLGIAKLFFISHICAITLKAMLPSFNCERRLVAGLTVTYDGSDQETHPQNIPSSFCNSDCNCDPILWDPVCGDNGLTYMSPCLAGCKSSVGHGKDLVFHNCSCIEANHFQSRKASAHLGQCSRTDDCSRKFIYFMTMQTLSSFFFGLGGSPKIMLAFKNVEPELKSLALGLHFLVLRAIGGILAPIYFGAAIDSSCLKWATNNCGDKGACRMYDSISYRNIFFSLCLGLHVPVIILNIILFMIMKKKYGENNGSSNSGEIDVDESNLKEPLNNNIQFEASAHEDSETHI</sequence>
<evidence type="ECO:0000256" key="3">
    <source>
        <dbReference type="ARBA" id="ARBA00022475"/>
    </source>
</evidence>
<dbReference type="NCBIfam" id="TIGR00805">
    <property type="entry name" value="oat"/>
    <property type="match status" value="1"/>
</dbReference>
<feature type="transmembrane region" description="Helical" evidence="8">
    <location>
        <begin position="633"/>
        <end position="655"/>
    </location>
</feature>
<name>A0A4X2LDH3_VOMUR</name>
<dbReference type="InterPro" id="IPR020846">
    <property type="entry name" value="MFS_dom"/>
</dbReference>
<evidence type="ECO:0000256" key="8">
    <source>
        <dbReference type="RuleBase" id="RU362056"/>
    </source>
</evidence>
<dbReference type="RefSeq" id="XP_027694562.1">
    <property type="nucleotide sequence ID" value="XM_027838761.1"/>
</dbReference>
<feature type="transmembrane region" description="Helical" evidence="8">
    <location>
        <begin position="345"/>
        <end position="365"/>
    </location>
</feature>
<reference evidence="12" key="1">
    <citation type="submission" date="2018-12" db="EMBL/GenBank/DDBJ databases">
        <authorList>
            <person name="Yazar S."/>
        </authorList>
    </citation>
    <scope>NUCLEOTIDE SEQUENCE [LARGE SCALE GENOMIC DNA]</scope>
</reference>
<comment type="caution">
    <text evidence="8">Lacks conserved residue(s) required for the propagation of feature annotation.</text>
</comment>
<proteinExistence type="inferred from homology"/>
<dbReference type="Proteomes" id="UP000314987">
    <property type="component" value="Unassembled WGS sequence"/>
</dbReference>
<protein>
    <recommendedName>
        <fullName evidence="8">Solute carrier organic anion transporter family member</fullName>
    </recommendedName>
</protein>
<keyword evidence="8" id="KW-0813">Transport</keyword>
<dbReference type="GO" id="GO:0043252">
    <property type="term" value="P:sodium-independent organic anion transport"/>
    <property type="evidence" value="ECO:0007669"/>
    <property type="project" value="TreeGrafter"/>
</dbReference>
<dbReference type="Gene3D" id="3.30.60.30">
    <property type="match status" value="1"/>
</dbReference>
<organism evidence="11 12">
    <name type="scientific">Vombatus ursinus</name>
    <name type="common">Common wombat</name>
    <dbReference type="NCBI Taxonomy" id="29139"/>
    <lineage>
        <taxon>Eukaryota</taxon>
        <taxon>Metazoa</taxon>
        <taxon>Chordata</taxon>
        <taxon>Craniata</taxon>
        <taxon>Vertebrata</taxon>
        <taxon>Euteleostomi</taxon>
        <taxon>Mammalia</taxon>
        <taxon>Metatheria</taxon>
        <taxon>Diprotodontia</taxon>
        <taxon>Vombatidae</taxon>
        <taxon>Vombatus</taxon>
    </lineage>
</organism>
<dbReference type="GeneTree" id="ENSGT01150000286901"/>
<evidence type="ECO:0000256" key="7">
    <source>
        <dbReference type="ARBA" id="ARBA00023157"/>
    </source>
</evidence>
<dbReference type="PROSITE" id="PS50850">
    <property type="entry name" value="MFS"/>
    <property type="match status" value="1"/>
</dbReference>
<evidence type="ECO:0000256" key="6">
    <source>
        <dbReference type="ARBA" id="ARBA00023136"/>
    </source>
</evidence>
<dbReference type="Pfam" id="PF03137">
    <property type="entry name" value="OATP"/>
    <property type="match status" value="1"/>
</dbReference>
<dbReference type="GeneID" id="114025343"/>
<feature type="transmembrane region" description="Helical" evidence="8">
    <location>
        <begin position="263"/>
        <end position="287"/>
    </location>
</feature>
<dbReference type="Gene3D" id="1.20.1250.20">
    <property type="entry name" value="MFS general substrate transporter like domains"/>
    <property type="match status" value="1"/>
</dbReference>
<evidence type="ECO:0000256" key="5">
    <source>
        <dbReference type="ARBA" id="ARBA00022989"/>
    </source>
</evidence>
<dbReference type="PANTHER" id="PTHR11388">
    <property type="entry name" value="ORGANIC ANION TRANSPORTER"/>
    <property type="match status" value="1"/>
</dbReference>
<dbReference type="PANTHER" id="PTHR11388:SF89">
    <property type="entry name" value="SOLUTE CARRIER ORGANIC ANION TRANSPORTER FAMILY MEMBER 1B3"/>
    <property type="match status" value="1"/>
</dbReference>
<feature type="transmembrane region" description="Helical" evidence="8">
    <location>
        <begin position="101"/>
        <end position="120"/>
    </location>
</feature>
<dbReference type="GO" id="GO:0006811">
    <property type="term" value="P:monoatomic ion transport"/>
    <property type="evidence" value="ECO:0007669"/>
    <property type="project" value="UniProtKB-KW"/>
</dbReference>
<dbReference type="AlphaFoldDB" id="A0A4X2LDH3"/>
<dbReference type="GO" id="GO:0016323">
    <property type="term" value="C:basolateral plasma membrane"/>
    <property type="evidence" value="ECO:0007669"/>
    <property type="project" value="TreeGrafter"/>
</dbReference>
<dbReference type="OrthoDB" id="5062115at2759"/>
<keyword evidence="6 8" id="KW-0472">Membrane</keyword>
<dbReference type="InterPro" id="IPR004156">
    <property type="entry name" value="OATP"/>
</dbReference>
<evidence type="ECO:0000313" key="12">
    <source>
        <dbReference type="Proteomes" id="UP000314987"/>
    </source>
</evidence>
<dbReference type="SUPFAM" id="SSF100895">
    <property type="entry name" value="Kazal-type serine protease inhibitors"/>
    <property type="match status" value="1"/>
</dbReference>
<dbReference type="GO" id="GO:0015347">
    <property type="term" value="F:sodium-independent organic anion transmembrane transporter activity"/>
    <property type="evidence" value="ECO:0007669"/>
    <property type="project" value="TreeGrafter"/>
</dbReference>
<feature type="transmembrane region" description="Helical" evidence="8">
    <location>
        <begin position="76"/>
        <end position="95"/>
    </location>
</feature>
<reference evidence="11" key="2">
    <citation type="submission" date="2025-08" db="UniProtKB">
        <authorList>
            <consortium name="Ensembl"/>
        </authorList>
    </citation>
    <scope>IDENTIFICATION</scope>
</reference>
<accession>A0A4X2LDH3</accession>
<keyword evidence="4 8" id="KW-0812">Transmembrane</keyword>
<dbReference type="Pfam" id="PF07648">
    <property type="entry name" value="Kazal_2"/>
    <property type="match status" value="1"/>
</dbReference>
<evidence type="ECO:0000259" key="9">
    <source>
        <dbReference type="PROSITE" id="PS50850"/>
    </source>
</evidence>
<keyword evidence="8" id="KW-0406">Ion transport</keyword>
<evidence type="ECO:0000259" key="10">
    <source>
        <dbReference type="PROSITE" id="PS51465"/>
    </source>
</evidence>
<evidence type="ECO:0000256" key="1">
    <source>
        <dbReference type="ARBA" id="ARBA00004651"/>
    </source>
</evidence>
<dbReference type="InterPro" id="IPR036259">
    <property type="entry name" value="MFS_trans_sf"/>
</dbReference>
<feature type="transmembrane region" description="Helical" evidence="8">
    <location>
        <begin position="214"/>
        <end position="243"/>
    </location>
</feature>
<dbReference type="OMA" id="GIFMKIS"/>
<keyword evidence="12" id="KW-1185">Reference proteome</keyword>
<dbReference type="InterPro" id="IPR002350">
    <property type="entry name" value="Kazal_dom"/>
</dbReference>
<dbReference type="SUPFAM" id="SSF103473">
    <property type="entry name" value="MFS general substrate transporter"/>
    <property type="match status" value="1"/>
</dbReference>
<dbReference type="InterPro" id="IPR036058">
    <property type="entry name" value="Kazal_dom_sf"/>
</dbReference>
<feature type="domain" description="Major facilitator superfamily (MFS) profile" evidence="9">
    <location>
        <begin position="38"/>
        <end position="659"/>
    </location>
</feature>
<gene>
    <name evidence="11" type="primary">LOC114025343</name>
</gene>
<comment type="similarity">
    <text evidence="2 8">Belongs to the organo anion transporter (TC 2.A.60) family.</text>
</comment>